<feature type="transmembrane region" description="Helical" evidence="2">
    <location>
        <begin position="271"/>
        <end position="291"/>
    </location>
</feature>
<feature type="transmembrane region" description="Helical" evidence="2">
    <location>
        <begin position="423"/>
        <end position="445"/>
    </location>
</feature>
<feature type="transmembrane region" description="Helical" evidence="2">
    <location>
        <begin position="303"/>
        <end position="323"/>
    </location>
</feature>
<dbReference type="InterPro" id="IPR022703">
    <property type="entry name" value="DUF3533"/>
</dbReference>
<dbReference type="GO" id="GO:0016020">
    <property type="term" value="C:membrane"/>
    <property type="evidence" value="ECO:0007669"/>
    <property type="project" value="TreeGrafter"/>
</dbReference>
<comment type="caution">
    <text evidence="4">The sequence shown here is derived from an EMBL/GenBank/DDBJ whole genome shotgun (WGS) entry which is preliminary data.</text>
</comment>
<proteinExistence type="predicted"/>
<protein>
    <recommendedName>
        <fullName evidence="3">DUF3533 domain-containing protein</fullName>
    </recommendedName>
</protein>
<feature type="transmembrane region" description="Helical" evidence="2">
    <location>
        <begin position="374"/>
        <end position="397"/>
    </location>
</feature>
<reference evidence="4 5" key="1">
    <citation type="journal article" date="2011" name="J. Gen. Appl. Microbiol.">
        <title>Draft genome sequencing of the enigmatic yeast Saitoella complicata.</title>
        <authorList>
            <person name="Nishida H."/>
            <person name="Hamamoto M."/>
            <person name="Sugiyama J."/>
        </authorList>
    </citation>
    <scope>NUCLEOTIDE SEQUENCE [LARGE SCALE GENOMIC DNA]</scope>
    <source>
        <strain evidence="4 5">NRRL Y-17804</strain>
    </source>
</reference>
<name>A0A0E9NCU2_SAICN</name>
<dbReference type="AlphaFoldDB" id="A0A0E9NCU2"/>
<dbReference type="EMBL" id="BACD03000008">
    <property type="protein sequence ID" value="GAO47235.1"/>
    <property type="molecule type" value="Genomic_DNA"/>
</dbReference>
<dbReference type="Pfam" id="PF12051">
    <property type="entry name" value="DUF3533"/>
    <property type="match status" value="1"/>
</dbReference>
<organism evidence="4 5">
    <name type="scientific">Saitoella complicata (strain BCRC 22490 / CBS 7301 / JCM 7358 / NBRC 10748 / NRRL Y-17804)</name>
    <dbReference type="NCBI Taxonomy" id="698492"/>
    <lineage>
        <taxon>Eukaryota</taxon>
        <taxon>Fungi</taxon>
        <taxon>Dikarya</taxon>
        <taxon>Ascomycota</taxon>
        <taxon>Taphrinomycotina</taxon>
        <taxon>Taphrinomycotina incertae sedis</taxon>
        <taxon>Saitoella</taxon>
    </lineage>
</organism>
<keyword evidence="2" id="KW-0812">Transmembrane</keyword>
<dbReference type="PANTHER" id="PTHR34814">
    <property type="entry name" value="NITROSOGUANIDINE RESISTANCE PROTEIN SNG1"/>
    <property type="match status" value="1"/>
</dbReference>
<dbReference type="OMA" id="WHYVIRR"/>
<dbReference type="STRING" id="698492.A0A0E9NCU2"/>
<gene>
    <name evidence="4" type="ORF">G7K_1445-t1</name>
</gene>
<evidence type="ECO:0000256" key="2">
    <source>
        <dbReference type="SAM" id="Phobius"/>
    </source>
</evidence>
<keyword evidence="2" id="KW-1133">Transmembrane helix</keyword>
<reference evidence="4 5" key="2">
    <citation type="journal article" date="2014" name="J. Gen. Appl. Microbiol.">
        <title>The early diverging ascomycetous budding yeast Saitoella complicata has three histone deacetylases belonging to the Clr6, Hos2, and Rpd3 lineages.</title>
        <authorList>
            <person name="Nishida H."/>
            <person name="Matsumoto T."/>
            <person name="Kondo S."/>
            <person name="Hamamoto M."/>
            <person name="Yoshikawa H."/>
        </authorList>
    </citation>
    <scope>NUCLEOTIDE SEQUENCE [LARGE SCALE GENOMIC DNA]</scope>
    <source>
        <strain evidence="4 5">NRRL Y-17804</strain>
    </source>
</reference>
<evidence type="ECO:0000259" key="3">
    <source>
        <dbReference type="Pfam" id="PF12051"/>
    </source>
</evidence>
<dbReference type="Proteomes" id="UP000033140">
    <property type="component" value="Unassembled WGS sequence"/>
</dbReference>
<keyword evidence="5" id="KW-1185">Reference proteome</keyword>
<accession>A0A0E9NCU2</accession>
<evidence type="ECO:0000256" key="1">
    <source>
        <dbReference type="SAM" id="MobiDB-lite"/>
    </source>
</evidence>
<dbReference type="PANTHER" id="PTHR34814:SF1">
    <property type="entry name" value="NITROSOGUANIDINE RESISTANCE PROTEIN SNG1"/>
    <property type="match status" value="1"/>
</dbReference>
<feature type="domain" description="DUF3533" evidence="3">
    <location>
        <begin position="55"/>
        <end position="438"/>
    </location>
</feature>
<evidence type="ECO:0000313" key="4">
    <source>
        <dbReference type="EMBL" id="GAO47235.1"/>
    </source>
</evidence>
<feature type="transmembrane region" description="Helical" evidence="2">
    <location>
        <begin position="343"/>
        <end position="362"/>
    </location>
</feature>
<dbReference type="InterPro" id="IPR053001">
    <property type="entry name" value="MNNG_permease-like"/>
</dbReference>
<keyword evidence="2" id="KW-0472">Membrane</keyword>
<evidence type="ECO:0000313" key="5">
    <source>
        <dbReference type="Proteomes" id="UP000033140"/>
    </source>
</evidence>
<feature type="transmembrane region" description="Helical" evidence="2">
    <location>
        <begin position="53"/>
        <end position="71"/>
    </location>
</feature>
<feature type="region of interest" description="Disordered" evidence="1">
    <location>
        <begin position="1"/>
        <end position="22"/>
    </location>
</feature>
<sequence length="478" mass="52618">MSSSQATSSSADMPEKQAAAAQPAGEGQAVLPGFFSPFVANERKAALKLIAKSEVLLIAIILGILSIYWGALHSVLPNIPALTIGLIDLDDGEIGQSMTTWFRGAREGDAWVATKVEEGSLEGLVPLGYTLPGTCGWDHSYSSYEEVVKSVRHEDMWVAIVAMPGASANMNAVYDGTLAPEDYLPSGAIRVVYQEARNAIAVDELLIPFLIPTLRAFTESFAQNKTASLAQSLTTTTDLVRALQLPIPASYALENLNPYLPVQGSAATEIGLIYLIILAFFSVLFFGQMHMTFAGKLRPVSYWVYRMTIPIVSYFFLSLFYAVLSRAWEIHLETHGGRGGFVVYWMLAWVGMTALGVAIENINNFFGPPWTPTFLIFWVISNVSTGFLPIELLSNFYRWGIAWPFFHIVKASNHLIFGTKDELGLNFGVLIAWAVLNYAILPVSIGVELRRFGMRVDANKKEMMVRLGQPVPEKQEQA</sequence>
<reference evidence="4 5" key="3">
    <citation type="journal article" date="2015" name="Genome Announc.">
        <title>Draft Genome Sequence of the Archiascomycetous Yeast Saitoella complicata.</title>
        <authorList>
            <person name="Yamauchi K."/>
            <person name="Kondo S."/>
            <person name="Hamamoto M."/>
            <person name="Takahashi Y."/>
            <person name="Ogura Y."/>
            <person name="Hayashi T."/>
            <person name="Nishida H."/>
        </authorList>
    </citation>
    <scope>NUCLEOTIDE SEQUENCE [LARGE SCALE GENOMIC DNA]</scope>
    <source>
        <strain evidence="4 5">NRRL Y-17804</strain>
    </source>
</reference>